<keyword evidence="2" id="KW-0805">Transcription regulation</keyword>
<feature type="compositionally biased region" description="Low complexity" evidence="7">
    <location>
        <begin position="49"/>
        <end position="66"/>
    </location>
</feature>
<feature type="region of interest" description="Disordered" evidence="7">
    <location>
        <begin position="46"/>
        <end position="171"/>
    </location>
</feature>
<dbReference type="Proteomes" id="UP000663889">
    <property type="component" value="Unassembled WGS sequence"/>
</dbReference>
<dbReference type="GO" id="GO:0005634">
    <property type="term" value="C:nucleus"/>
    <property type="evidence" value="ECO:0007669"/>
    <property type="project" value="UniProtKB-SubCell"/>
</dbReference>
<dbReference type="Gene3D" id="1.10.10.500">
    <property type="entry name" value="Homeo-prospero domain"/>
    <property type="match status" value="1"/>
</dbReference>
<keyword evidence="3" id="KW-0238">DNA-binding</keyword>
<organism evidence="10 11">
    <name type="scientific">Rotaria sordida</name>
    <dbReference type="NCBI Taxonomy" id="392033"/>
    <lineage>
        <taxon>Eukaryota</taxon>
        <taxon>Metazoa</taxon>
        <taxon>Spiralia</taxon>
        <taxon>Gnathifera</taxon>
        <taxon>Rotifera</taxon>
        <taxon>Eurotatoria</taxon>
        <taxon>Bdelloidea</taxon>
        <taxon>Philodinida</taxon>
        <taxon>Philodinidae</taxon>
        <taxon>Rotaria</taxon>
    </lineage>
</organism>
<reference evidence="10" key="1">
    <citation type="submission" date="2021-02" db="EMBL/GenBank/DDBJ databases">
        <authorList>
            <person name="Nowell W R."/>
        </authorList>
    </citation>
    <scope>NUCLEOTIDE SEQUENCE</scope>
</reference>
<feature type="compositionally biased region" description="Low complexity" evidence="7">
    <location>
        <begin position="87"/>
        <end position="103"/>
    </location>
</feature>
<dbReference type="Proteomes" id="UP000663874">
    <property type="component" value="Unassembled WGS sequence"/>
</dbReference>
<dbReference type="AlphaFoldDB" id="A0A819FFJ9"/>
<evidence type="ECO:0000313" key="9">
    <source>
        <dbReference type="EMBL" id="CAF1123668.1"/>
    </source>
</evidence>
<evidence type="ECO:0000256" key="1">
    <source>
        <dbReference type="ARBA" id="ARBA00004123"/>
    </source>
</evidence>
<keyword evidence="6" id="KW-0539">Nucleus</keyword>
<keyword evidence="5" id="KW-0804">Transcription</keyword>
<evidence type="ECO:0000256" key="3">
    <source>
        <dbReference type="ARBA" id="ARBA00023125"/>
    </source>
</evidence>
<dbReference type="InterPro" id="IPR039350">
    <property type="entry name" value="Prospero_homeodomain"/>
</dbReference>
<feature type="compositionally biased region" description="Acidic residues" evidence="7">
    <location>
        <begin position="153"/>
        <end position="164"/>
    </location>
</feature>
<comment type="subcellular location">
    <subcellularLocation>
        <location evidence="1">Nucleus</location>
    </subcellularLocation>
</comment>
<keyword evidence="4" id="KW-0371">Homeobox</keyword>
<dbReference type="InterPro" id="IPR009057">
    <property type="entry name" value="Homeodomain-like_sf"/>
</dbReference>
<dbReference type="GO" id="GO:0048468">
    <property type="term" value="P:cell development"/>
    <property type="evidence" value="ECO:0007669"/>
    <property type="project" value="UniProtKB-ARBA"/>
</dbReference>
<evidence type="ECO:0000256" key="5">
    <source>
        <dbReference type="ARBA" id="ARBA00023163"/>
    </source>
</evidence>
<dbReference type="PANTHER" id="PTHR12198:SF0">
    <property type="entry name" value="HOMEOBOX PROTEIN PROSPERO"/>
    <property type="match status" value="1"/>
</dbReference>
<name>A0A819FFJ9_9BILA</name>
<proteinExistence type="predicted"/>
<dbReference type="SUPFAM" id="SSF46689">
    <property type="entry name" value="Homeodomain-like"/>
    <property type="match status" value="1"/>
</dbReference>
<accession>A0A819FFJ9</accession>
<evidence type="ECO:0000256" key="2">
    <source>
        <dbReference type="ARBA" id="ARBA00023015"/>
    </source>
</evidence>
<gene>
    <name evidence="10" type="ORF">FNK824_LOCUS18671</name>
    <name evidence="9" type="ORF">SEV965_LOCUS17043</name>
</gene>
<sequence>MNPPTTNFPSYLLPSVFNPRYHQHLNHLNDMAFTHTKMLQELIEKRSIDSSSSSTPSSPSSSSISPMAATSNDSIQQKKRSHSYLDNNNNEEQQQQQQQQQQQKPLIKHSKIHDDDDDDDDDDEDDDNHFNKRSRKQLKPQQLLKENNQINDDGGEQSSSEEEIGEVHSQDEKQNIFSIPQPPILPFSPHSLPFLTYIQDLARTNNITSPISMTRFLENLQKEFFSPVNNASIETKRIPSSLPPIFSQTIHHHHPYISQILFNNSFINHYTPPPPPPPPPPPMIHFGNTLSDRTFPFRLSTPKKRRTKVTDTRLSPRITSKIISHEDLIDDDKSLSNHSFESITQNHHHHHHHHHHQHQQSTIEYNAFQTILTSLHLRKAKLMFFYTRYPSSSVLKVYFPDVRFNKLITAQLVKWFSNFREFFYIQIEKYARQYLAEGIRNVEDLIITTDSDLYRVLNLHYNRSNQIDVPISFRDVVQSTLREFFHAIQQQKDLEPSWKKSIYKIIQRLDDQIPDFFKDEHWMHSI</sequence>
<feature type="compositionally biased region" description="Acidic residues" evidence="7">
    <location>
        <begin position="115"/>
        <end position="127"/>
    </location>
</feature>
<evidence type="ECO:0000256" key="7">
    <source>
        <dbReference type="SAM" id="MobiDB-lite"/>
    </source>
</evidence>
<dbReference type="GO" id="GO:0000981">
    <property type="term" value="F:DNA-binding transcription factor activity, RNA polymerase II-specific"/>
    <property type="evidence" value="ECO:0007669"/>
    <property type="project" value="TreeGrafter"/>
</dbReference>
<dbReference type="PANTHER" id="PTHR12198">
    <property type="entry name" value="HOMEOBOX PROTEIN PROSPERO/PROX-1/CEH-26"/>
    <property type="match status" value="1"/>
</dbReference>
<dbReference type="InterPro" id="IPR037131">
    <property type="entry name" value="Homeo_prospero_dom_sf"/>
</dbReference>
<dbReference type="EMBL" id="CAJOBE010003155">
    <property type="protein sequence ID" value="CAF3864760.1"/>
    <property type="molecule type" value="Genomic_DNA"/>
</dbReference>
<dbReference type="Pfam" id="PF05044">
    <property type="entry name" value="HPD"/>
    <property type="match status" value="1"/>
</dbReference>
<evidence type="ECO:0000256" key="6">
    <source>
        <dbReference type="ARBA" id="ARBA00023242"/>
    </source>
</evidence>
<dbReference type="GO" id="GO:0000978">
    <property type="term" value="F:RNA polymerase II cis-regulatory region sequence-specific DNA binding"/>
    <property type="evidence" value="ECO:0007669"/>
    <property type="project" value="TreeGrafter"/>
</dbReference>
<dbReference type="InterPro" id="IPR023082">
    <property type="entry name" value="Homeo_prospero_dom"/>
</dbReference>
<dbReference type="GO" id="GO:0007399">
    <property type="term" value="P:nervous system development"/>
    <property type="evidence" value="ECO:0007669"/>
    <property type="project" value="UniProtKB-ARBA"/>
</dbReference>
<feature type="domain" description="Prospero" evidence="8">
    <location>
        <begin position="369"/>
        <end position="526"/>
    </location>
</feature>
<protein>
    <recommendedName>
        <fullName evidence="8">Prospero domain-containing protein</fullName>
    </recommendedName>
</protein>
<evidence type="ECO:0000313" key="10">
    <source>
        <dbReference type="EMBL" id="CAF3864760.1"/>
    </source>
</evidence>
<dbReference type="EMBL" id="CAJNOU010000960">
    <property type="protein sequence ID" value="CAF1123668.1"/>
    <property type="molecule type" value="Genomic_DNA"/>
</dbReference>
<dbReference type="PROSITE" id="PS51818">
    <property type="entry name" value="HOMEO_PROSPERO"/>
    <property type="match status" value="1"/>
</dbReference>
<comment type="caution">
    <text evidence="10">The sequence shown here is derived from an EMBL/GenBank/DDBJ whole genome shotgun (WGS) entry which is preliminary data.</text>
</comment>
<evidence type="ECO:0000256" key="4">
    <source>
        <dbReference type="ARBA" id="ARBA00023155"/>
    </source>
</evidence>
<evidence type="ECO:0000259" key="8">
    <source>
        <dbReference type="PROSITE" id="PS51818"/>
    </source>
</evidence>
<evidence type="ECO:0000313" key="11">
    <source>
        <dbReference type="Proteomes" id="UP000663874"/>
    </source>
</evidence>